<dbReference type="EMBL" id="CP046522">
    <property type="protein sequence ID" value="QGU94217.1"/>
    <property type="molecule type" value="Genomic_DNA"/>
</dbReference>
<organism evidence="1 2">
    <name type="scientific">Clostridium bovifaecis</name>
    <dbReference type="NCBI Taxonomy" id="2184719"/>
    <lineage>
        <taxon>Bacteria</taxon>
        <taxon>Bacillati</taxon>
        <taxon>Bacillota</taxon>
        <taxon>Clostridia</taxon>
        <taxon>Eubacteriales</taxon>
        <taxon>Clostridiaceae</taxon>
        <taxon>Clostridium</taxon>
    </lineage>
</organism>
<sequence length="113" mass="13607">MDKFLTLHTNKKEFFKDLKKNDIFVYSYHDYKWDDVIKVAEENRVKLQYIMKGTPEYKYYGECAAKVVSIAEDTYEFKMSSGEIIKIEAEDEEMARLKLLDYLFQNNYITKKK</sequence>
<name>A0A6I6F0C3_9CLOT</name>
<dbReference type="AlphaFoldDB" id="A0A6I6F0C3"/>
<evidence type="ECO:0000313" key="2">
    <source>
        <dbReference type="Proteomes" id="UP000422764"/>
    </source>
</evidence>
<dbReference type="Proteomes" id="UP000422764">
    <property type="component" value="Chromosome"/>
</dbReference>
<accession>A0A6I6F0C3</accession>
<gene>
    <name evidence="1" type="ORF">GOM49_02860</name>
</gene>
<keyword evidence="2" id="KW-1185">Reference proteome</keyword>
<proteinExistence type="predicted"/>
<evidence type="ECO:0000313" key="1">
    <source>
        <dbReference type="EMBL" id="QGU94217.1"/>
    </source>
</evidence>
<reference evidence="1 2" key="1">
    <citation type="submission" date="2019-12" db="EMBL/GenBank/DDBJ databases">
        <title>Genome sequenceing of Clostridium bovifaecis.</title>
        <authorList>
            <person name="Yao Y."/>
        </authorList>
    </citation>
    <scope>NUCLEOTIDE SEQUENCE [LARGE SCALE GENOMIC DNA]</scope>
    <source>
        <strain evidence="1 2">BXX</strain>
    </source>
</reference>
<protein>
    <submittedName>
        <fullName evidence="1">Uncharacterized protein</fullName>
    </submittedName>
</protein>